<proteinExistence type="predicted"/>
<reference evidence="1 2" key="1">
    <citation type="submission" date="2020-04" db="EMBL/GenBank/DDBJ databases">
        <title>Perkinsus olseni comparative genomics.</title>
        <authorList>
            <person name="Bogema D.R."/>
        </authorList>
    </citation>
    <scope>NUCLEOTIDE SEQUENCE [LARGE SCALE GENOMIC DNA]</scope>
    <source>
        <strain evidence="1">ATCC PRA-205</strain>
    </source>
</reference>
<evidence type="ECO:0000313" key="1">
    <source>
        <dbReference type="EMBL" id="KAF4731186.1"/>
    </source>
</evidence>
<comment type="caution">
    <text evidence="1">The sequence shown here is derived from an EMBL/GenBank/DDBJ whole genome shotgun (WGS) entry which is preliminary data.</text>
</comment>
<dbReference type="Proteomes" id="UP000574390">
    <property type="component" value="Unassembled WGS sequence"/>
</dbReference>
<sequence length="166" mass="18753">IAQAFGVENVYLLRYVTDEEFAEKCEEMLADKKMTGADILAWCDYMESIEDNRPQLYRSTHVSIKDVRDKSNGKIDSKQVTSTAKYCSDDVSEDSTLRVPWLSDFFVEVGTVCSSSIMMSDVETALIAADSFLTVSHCMDKLSLTSVFRFHCLRSDSTAKLKDVKR</sequence>
<name>A0A7J6SFT2_PEROL</name>
<protein>
    <submittedName>
        <fullName evidence="1">Uncharacterized protein</fullName>
    </submittedName>
</protein>
<evidence type="ECO:0000313" key="2">
    <source>
        <dbReference type="Proteomes" id="UP000574390"/>
    </source>
</evidence>
<accession>A0A7J6SFT2</accession>
<organism evidence="1 2">
    <name type="scientific">Perkinsus olseni</name>
    <name type="common">Perkinsus atlanticus</name>
    <dbReference type="NCBI Taxonomy" id="32597"/>
    <lineage>
        <taxon>Eukaryota</taxon>
        <taxon>Sar</taxon>
        <taxon>Alveolata</taxon>
        <taxon>Perkinsozoa</taxon>
        <taxon>Perkinsea</taxon>
        <taxon>Perkinsida</taxon>
        <taxon>Perkinsidae</taxon>
        <taxon>Perkinsus</taxon>
    </lineage>
</organism>
<dbReference type="AlphaFoldDB" id="A0A7J6SFT2"/>
<gene>
    <name evidence="1" type="ORF">FOZ62_009315</name>
</gene>
<dbReference type="EMBL" id="JABANM010015363">
    <property type="protein sequence ID" value="KAF4731186.1"/>
    <property type="molecule type" value="Genomic_DNA"/>
</dbReference>
<feature type="non-terminal residue" evidence="1">
    <location>
        <position position="1"/>
    </location>
</feature>
<feature type="non-terminal residue" evidence="1">
    <location>
        <position position="166"/>
    </location>
</feature>